<gene>
    <name evidence="3" type="ORF">MCUN1_002703</name>
</gene>
<dbReference type="InterPro" id="IPR019171">
    <property type="entry name" value="MIX23"/>
</dbReference>
<dbReference type="EMBL" id="CP119879">
    <property type="protein sequence ID" value="WFD35835.1"/>
    <property type="molecule type" value="Genomic_DNA"/>
</dbReference>
<evidence type="ECO:0000256" key="1">
    <source>
        <dbReference type="ARBA" id="ARBA00024204"/>
    </source>
</evidence>
<name>A0AAF0J788_9BASI</name>
<organism evidence="3 4">
    <name type="scientific">Malassezia cuniculi</name>
    <dbReference type="NCBI Taxonomy" id="948313"/>
    <lineage>
        <taxon>Eukaryota</taxon>
        <taxon>Fungi</taxon>
        <taxon>Dikarya</taxon>
        <taxon>Basidiomycota</taxon>
        <taxon>Ustilaginomycotina</taxon>
        <taxon>Malasseziomycetes</taxon>
        <taxon>Malasseziales</taxon>
        <taxon>Malasseziaceae</taxon>
        <taxon>Malassezia</taxon>
    </lineage>
</organism>
<protein>
    <recommendedName>
        <fullName evidence="5">Caffeine-induced death protein 2</fullName>
    </recommendedName>
</protein>
<comment type="similarity">
    <text evidence="1">Belongs to the MIX23 family.</text>
</comment>
<dbReference type="PANTHER" id="PTHR31905">
    <property type="entry name" value="COILED-COIL DOMAIN-CONTAINING PROTEIN 58"/>
    <property type="match status" value="1"/>
</dbReference>
<dbReference type="Pfam" id="PF09774">
    <property type="entry name" value="MIX23"/>
    <property type="match status" value="1"/>
</dbReference>
<evidence type="ECO:0000313" key="4">
    <source>
        <dbReference type="Proteomes" id="UP001219933"/>
    </source>
</evidence>
<dbReference type="GO" id="GO:0005758">
    <property type="term" value="C:mitochondrial intermembrane space"/>
    <property type="evidence" value="ECO:0007669"/>
    <property type="project" value="InterPro"/>
</dbReference>
<evidence type="ECO:0008006" key="5">
    <source>
        <dbReference type="Google" id="ProtNLM"/>
    </source>
</evidence>
<accession>A0AAF0J788</accession>
<sequence length="220" mass="24523">MAPVYFSPPMLASRGASGEGEGSLPAQVATPPSVAELTPSVCFSLVQFKDLLRQYRALDDQVTLRFNRVSARSRDMGESAPPSLLQRHTSQFSSASAQDLGKSTYGTMPNDVCAKFWQQLVSVWSGREDAIKYCIATVGTSRTPTIADDPDLRLDSDARPAPAVQSRSEQMDEFIERQMRNELAIEQIIRQRSLEAFKERCRAFTPENSDAREQGYWKGH</sequence>
<evidence type="ECO:0000313" key="3">
    <source>
        <dbReference type="EMBL" id="WFD35835.1"/>
    </source>
</evidence>
<dbReference type="AlphaFoldDB" id="A0AAF0J788"/>
<keyword evidence="4" id="KW-1185">Reference proteome</keyword>
<evidence type="ECO:0000256" key="2">
    <source>
        <dbReference type="SAM" id="MobiDB-lite"/>
    </source>
</evidence>
<proteinExistence type="inferred from homology"/>
<dbReference type="Proteomes" id="UP001219933">
    <property type="component" value="Chromosome 3"/>
</dbReference>
<feature type="region of interest" description="Disordered" evidence="2">
    <location>
        <begin position="72"/>
        <end position="92"/>
    </location>
</feature>
<dbReference type="PANTHER" id="PTHR31905:SF2">
    <property type="entry name" value="PROTEIN MIX23"/>
    <property type="match status" value="1"/>
</dbReference>
<reference evidence="3" key="1">
    <citation type="submission" date="2023-03" db="EMBL/GenBank/DDBJ databases">
        <title>Mating type loci evolution in Malassezia.</title>
        <authorList>
            <person name="Coelho M.A."/>
        </authorList>
    </citation>
    <scope>NUCLEOTIDE SEQUENCE</scope>
    <source>
        <strain evidence="3">CBS 11721</strain>
    </source>
</reference>